<evidence type="ECO:0000313" key="1">
    <source>
        <dbReference type="EMBL" id="KXU93323.1"/>
    </source>
</evidence>
<organism evidence="1 2">
    <name type="scientific">Acetobacter cerevisiae</name>
    <dbReference type="NCBI Taxonomy" id="178900"/>
    <lineage>
        <taxon>Bacteria</taxon>
        <taxon>Pseudomonadati</taxon>
        <taxon>Pseudomonadota</taxon>
        <taxon>Alphaproteobacteria</taxon>
        <taxon>Acetobacterales</taxon>
        <taxon>Acetobacteraceae</taxon>
        <taxon>Acetobacter</taxon>
    </lineage>
</organism>
<proteinExistence type="predicted"/>
<reference evidence="1 2" key="1">
    <citation type="submission" date="2015-06" db="EMBL/GenBank/DDBJ databases">
        <title>Improved classification and identification of acetic acid bacteria using matrix-assisted laser desorption/ionization time-of-flight mass spectrometry; Gluconobacter nephelii and Gluconobacter uchimurae are later heterotypic synonyms of Gluconobacter japonicus and Gluconobacter oxydans, respectively.</title>
        <authorList>
            <person name="Li L."/>
            <person name="Cleenwerck I."/>
            <person name="De Vuyst L."/>
            <person name="Vandamme P."/>
        </authorList>
    </citation>
    <scope>NUCLEOTIDE SEQUENCE [LARGE SCALE GENOMIC DNA]</scope>
    <source>
        <strain evidence="1 2">LMG 1625</strain>
    </source>
</reference>
<accession>A0A149Q7V3</accession>
<dbReference type="AlphaFoldDB" id="A0A149Q7V3"/>
<sequence>MKKETEFGAVEYGGEYVTNAFSPLDTADTAPDHLHSKTPYLAQSLIRTAKIWRWMHPHATIEQRRELLKKIGAEMEVECGAIG</sequence>
<evidence type="ECO:0000313" key="2">
    <source>
        <dbReference type="Proteomes" id="UP000075473"/>
    </source>
</evidence>
<gene>
    <name evidence="1" type="ORF">AD928_09120</name>
</gene>
<name>A0A149Q7V3_9PROT</name>
<comment type="caution">
    <text evidence="1">The sequence shown here is derived from an EMBL/GenBank/DDBJ whole genome shotgun (WGS) entry which is preliminary data.</text>
</comment>
<dbReference type="EMBL" id="LHZA01000148">
    <property type="protein sequence ID" value="KXU93323.1"/>
    <property type="molecule type" value="Genomic_DNA"/>
</dbReference>
<dbReference type="RefSeq" id="WP_062249984.1">
    <property type="nucleotide sequence ID" value="NZ_LHZA01000148.1"/>
</dbReference>
<protein>
    <submittedName>
        <fullName evidence="1">Uncharacterized protein</fullName>
    </submittedName>
</protein>
<dbReference type="Proteomes" id="UP000075473">
    <property type="component" value="Unassembled WGS sequence"/>
</dbReference>
<dbReference type="PATRIC" id="fig|178900.5.peg.2315"/>